<dbReference type="SUPFAM" id="SSF140990">
    <property type="entry name" value="FtsH protease domain-like"/>
    <property type="match status" value="1"/>
</dbReference>
<protein>
    <submittedName>
        <fullName evidence="3">Peptidase M41 domain-containing protein</fullName>
    </submittedName>
</protein>
<dbReference type="GO" id="GO:0005524">
    <property type="term" value="F:ATP binding"/>
    <property type="evidence" value="ECO:0007669"/>
    <property type="project" value="InterPro"/>
</dbReference>
<name>A0A914HE15_GLORO</name>
<dbReference type="InterPro" id="IPR037219">
    <property type="entry name" value="Peptidase_M41-like"/>
</dbReference>
<evidence type="ECO:0000313" key="3">
    <source>
        <dbReference type="WBParaSite" id="Gr19_v10_g16155.t1"/>
    </source>
</evidence>
<dbReference type="Gene3D" id="1.20.58.760">
    <property type="entry name" value="Peptidase M41"/>
    <property type="match status" value="1"/>
</dbReference>
<dbReference type="GO" id="GO:0006508">
    <property type="term" value="P:proteolysis"/>
    <property type="evidence" value="ECO:0007669"/>
    <property type="project" value="InterPro"/>
</dbReference>
<evidence type="ECO:0000313" key="2">
    <source>
        <dbReference type="Proteomes" id="UP000887572"/>
    </source>
</evidence>
<dbReference type="Proteomes" id="UP000887572">
    <property type="component" value="Unplaced"/>
</dbReference>
<dbReference type="GO" id="GO:0004176">
    <property type="term" value="F:ATP-dependent peptidase activity"/>
    <property type="evidence" value="ECO:0007669"/>
    <property type="project" value="InterPro"/>
</dbReference>
<organism evidence="2 3">
    <name type="scientific">Globodera rostochiensis</name>
    <name type="common">Golden nematode worm</name>
    <name type="synonym">Heterodera rostochiensis</name>
    <dbReference type="NCBI Taxonomy" id="31243"/>
    <lineage>
        <taxon>Eukaryota</taxon>
        <taxon>Metazoa</taxon>
        <taxon>Ecdysozoa</taxon>
        <taxon>Nematoda</taxon>
        <taxon>Chromadorea</taxon>
        <taxon>Rhabditida</taxon>
        <taxon>Tylenchina</taxon>
        <taxon>Tylenchomorpha</taxon>
        <taxon>Tylenchoidea</taxon>
        <taxon>Heteroderidae</taxon>
        <taxon>Heteroderinae</taxon>
        <taxon>Globodera</taxon>
    </lineage>
</organism>
<proteinExistence type="predicted"/>
<feature type="domain" description="Peptidase M41" evidence="1">
    <location>
        <begin position="33"/>
        <end position="104"/>
    </location>
</feature>
<dbReference type="GO" id="GO:0004222">
    <property type="term" value="F:metalloendopeptidase activity"/>
    <property type="evidence" value="ECO:0007669"/>
    <property type="project" value="InterPro"/>
</dbReference>
<dbReference type="Pfam" id="PF01434">
    <property type="entry name" value="Peptidase_M41"/>
    <property type="match status" value="1"/>
</dbReference>
<dbReference type="WBParaSite" id="Gr19_v10_g16155.t1">
    <property type="protein sequence ID" value="Gr19_v10_g16155.t1"/>
    <property type="gene ID" value="Gr19_v10_g16155"/>
</dbReference>
<dbReference type="AlphaFoldDB" id="A0A914HE15"/>
<reference evidence="3" key="1">
    <citation type="submission" date="2022-11" db="UniProtKB">
        <authorList>
            <consortium name="WormBaseParasite"/>
        </authorList>
    </citation>
    <scope>IDENTIFICATION</scope>
</reference>
<accession>A0A914HE15</accession>
<keyword evidence="2" id="KW-1185">Reference proteome</keyword>
<sequence length="125" mass="14080">MARNRIAQRRRRREEAEFKRLEALASAGGQNVARVAHHEIGHSALLWFQRAAGVFESVTVVQVGDKLGLTRNKWPAQKTRAQMRALICVQIAGKVAEERAFETSLLHGVDQQNWIRTARAVLLIS</sequence>
<dbReference type="InterPro" id="IPR000642">
    <property type="entry name" value="Peptidase_M41"/>
</dbReference>
<evidence type="ECO:0000259" key="1">
    <source>
        <dbReference type="Pfam" id="PF01434"/>
    </source>
</evidence>